<gene>
    <name evidence="1" type="ORF">EYW47_23555</name>
</gene>
<proteinExistence type="predicted"/>
<accession>A0A4R5M4V5</accession>
<evidence type="ECO:0000313" key="2">
    <source>
        <dbReference type="Proteomes" id="UP000295722"/>
    </source>
</evidence>
<comment type="caution">
    <text evidence="1">The sequence shown here is derived from an EMBL/GenBank/DDBJ whole genome shotgun (WGS) entry which is preliminary data.</text>
</comment>
<dbReference type="RefSeq" id="WP_133197249.1">
    <property type="nucleotide sequence ID" value="NZ_JBHUCW010000002.1"/>
</dbReference>
<dbReference type="Proteomes" id="UP000295722">
    <property type="component" value="Unassembled WGS sequence"/>
</dbReference>
<evidence type="ECO:0000313" key="1">
    <source>
        <dbReference type="EMBL" id="TDG20899.1"/>
    </source>
</evidence>
<keyword evidence="2" id="KW-1185">Reference proteome</keyword>
<dbReference type="AlphaFoldDB" id="A0A4R5M4V5"/>
<sequence length="380" mass="41242">MSTITGIKQIASRLGTGMGYKATKKVNNQLANHETLLKRLLGNKWSHCPPGKFTPDWLDKLPTRNLLFSLNLDPAGDDDIGAVMPSCVVQRTLAMMSTINDLFAIHSASTPMEFDGSVDLLAPIDVAPKYWSDSQVLILPRTYRNQINSVPVMQQQAALNVALLAYSRLHPESEIAQLANAYGMGVGKRWEDLNSLVFAGPALNTVFSQAGLVHLMGDVPAVVVEEFAPLLTQQKRPLAPEEIIKGIELVGGAAALAASAARGAAKSSREFAISVEKSFSPQYGLTGMQAAKWFLSTEAINGAVEQRDRYVADALYEFLLAQKTNVSHQDIFDSLQRGSKAAAREAKDVEALALATTDQFAEENLELARKRADTSDQLLS</sequence>
<reference evidence="1 2" key="1">
    <citation type="submission" date="2019-03" db="EMBL/GenBank/DDBJ databases">
        <title>Paraburkholderia sp. 4M-K11, isolated from subtropical forest soil.</title>
        <authorList>
            <person name="Gao Z.-H."/>
            <person name="Qiu L.-H."/>
        </authorList>
    </citation>
    <scope>NUCLEOTIDE SEQUENCE [LARGE SCALE GENOMIC DNA]</scope>
    <source>
        <strain evidence="1 2">4M-K11</strain>
    </source>
</reference>
<protein>
    <submittedName>
        <fullName evidence="1">Uncharacterized protein</fullName>
    </submittedName>
</protein>
<organism evidence="1 2">
    <name type="scientific">Paraburkholderia silviterrae</name>
    <dbReference type="NCBI Taxonomy" id="2528715"/>
    <lineage>
        <taxon>Bacteria</taxon>
        <taxon>Pseudomonadati</taxon>
        <taxon>Pseudomonadota</taxon>
        <taxon>Betaproteobacteria</taxon>
        <taxon>Burkholderiales</taxon>
        <taxon>Burkholderiaceae</taxon>
        <taxon>Paraburkholderia</taxon>
    </lineage>
</organism>
<dbReference type="EMBL" id="SMRP01000013">
    <property type="protein sequence ID" value="TDG20899.1"/>
    <property type="molecule type" value="Genomic_DNA"/>
</dbReference>
<name>A0A4R5M4V5_9BURK</name>